<dbReference type="EMBL" id="CAJNOR010001542">
    <property type="protein sequence ID" value="CAF1160937.1"/>
    <property type="molecule type" value="Genomic_DNA"/>
</dbReference>
<dbReference type="Proteomes" id="UP000663828">
    <property type="component" value="Unassembled WGS sequence"/>
</dbReference>
<gene>
    <name evidence="1" type="ORF">EDS130_LOCUS14784</name>
    <name evidence="2" type="ORF">XAT740_LOCUS21477</name>
</gene>
<accession>A0A814GNV3</accession>
<dbReference type="Proteomes" id="UP000663852">
    <property type="component" value="Unassembled WGS sequence"/>
</dbReference>
<dbReference type="EMBL" id="CAJNOJ010000061">
    <property type="protein sequence ID" value="CAF0998978.1"/>
    <property type="molecule type" value="Genomic_DNA"/>
</dbReference>
<proteinExistence type="predicted"/>
<comment type="caution">
    <text evidence="1">The sequence shown here is derived from an EMBL/GenBank/DDBJ whole genome shotgun (WGS) entry which is preliminary data.</text>
</comment>
<dbReference type="AlphaFoldDB" id="A0A814GNV3"/>
<evidence type="ECO:0000313" key="1">
    <source>
        <dbReference type="EMBL" id="CAF0998978.1"/>
    </source>
</evidence>
<name>A0A814GNV3_ADIRI</name>
<protein>
    <submittedName>
        <fullName evidence="1">Uncharacterized protein</fullName>
    </submittedName>
</protein>
<dbReference type="OrthoDB" id="661148at2759"/>
<keyword evidence="3" id="KW-1185">Reference proteome</keyword>
<evidence type="ECO:0000313" key="3">
    <source>
        <dbReference type="Proteomes" id="UP000663828"/>
    </source>
</evidence>
<sequence length="160" mass="18584">MAVSIGRHQIGFERTGQTANVPDNDIAKMMYYLQCVCTTIDCNNEPEIRRFTDYSKWYNLSTDEQQELFALCYALSPDVFNNKVFFQSDALSGNSSNEFYEISQVSSQIVAARSIVVAGQTRRVNKIMTYKMSWMRNYYLEPMQRLAQRFTKKKSRCTIS</sequence>
<organism evidence="1 4">
    <name type="scientific">Adineta ricciae</name>
    <name type="common">Rotifer</name>
    <dbReference type="NCBI Taxonomy" id="249248"/>
    <lineage>
        <taxon>Eukaryota</taxon>
        <taxon>Metazoa</taxon>
        <taxon>Spiralia</taxon>
        <taxon>Gnathifera</taxon>
        <taxon>Rotifera</taxon>
        <taxon>Eurotatoria</taxon>
        <taxon>Bdelloidea</taxon>
        <taxon>Adinetida</taxon>
        <taxon>Adinetidae</taxon>
        <taxon>Adineta</taxon>
    </lineage>
</organism>
<reference evidence="1" key="1">
    <citation type="submission" date="2021-02" db="EMBL/GenBank/DDBJ databases">
        <authorList>
            <person name="Nowell W R."/>
        </authorList>
    </citation>
    <scope>NUCLEOTIDE SEQUENCE</scope>
</reference>
<evidence type="ECO:0000313" key="2">
    <source>
        <dbReference type="EMBL" id="CAF1160937.1"/>
    </source>
</evidence>
<evidence type="ECO:0000313" key="4">
    <source>
        <dbReference type="Proteomes" id="UP000663852"/>
    </source>
</evidence>